<proteinExistence type="predicted"/>
<keyword evidence="3" id="KW-1185">Reference proteome</keyword>
<evidence type="ECO:0000256" key="1">
    <source>
        <dbReference type="SAM" id="MobiDB-lite"/>
    </source>
</evidence>
<sequence length="90" mass="10138">MNNFRSSSEEQRRRTDESADGGHVAWKHDQPASTKHDQRGSPRGRAIMESKELVSCYSVTQMIAQTCQAFKARLGVCAAPVLYLKLWNNV</sequence>
<dbReference type="AlphaFoldDB" id="A0AAV7M5U7"/>
<dbReference type="Proteomes" id="UP001066276">
    <property type="component" value="Chromosome 10"/>
</dbReference>
<comment type="caution">
    <text evidence="2">The sequence shown here is derived from an EMBL/GenBank/DDBJ whole genome shotgun (WGS) entry which is preliminary data.</text>
</comment>
<gene>
    <name evidence="2" type="ORF">NDU88_002388</name>
</gene>
<protein>
    <submittedName>
        <fullName evidence="2">Uncharacterized protein</fullName>
    </submittedName>
</protein>
<evidence type="ECO:0000313" key="3">
    <source>
        <dbReference type="Proteomes" id="UP001066276"/>
    </source>
</evidence>
<accession>A0AAV7M5U7</accession>
<feature type="compositionally biased region" description="Basic and acidic residues" evidence="1">
    <location>
        <begin position="7"/>
        <end position="17"/>
    </location>
</feature>
<dbReference type="EMBL" id="JANPWB010000014">
    <property type="protein sequence ID" value="KAJ1097263.1"/>
    <property type="molecule type" value="Genomic_DNA"/>
</dbReference>
<reference evidence="2" key="1">
    <citation type="journal article" date="2022" name="bioRxiv">
        <title>Sequencing and chromosome-scale assembly of the giantPleurodeles waltlgenome.</title>
        <authorList>
            <person name="Brown T."/>
            <person name="Elewa A."/>
            <person name="Iarovenko S."/>
            <person name="Subramanian E."/>
            <person name="Araus A.J."/>
            <person name="Petzold A."/>
            <person name="Susuki M."/>
            <person name="Suzuki K.-i.T."/>
            <person name="Hayashi T."/>
            <person name="Toyoda A."/>
            <person name="Oliveira C."/>
            <person name="Osipova E."/>
            <person name="Leigh N.D."/>
            <person name="Simon A."/>
            <person name="Yun M.H."/>
        </authorList>
    </citation>
    <scope>NUCLEOTIDE SEQUENCE</scope>
    <source>
        <strain evidence="2">20211129_DDA</strain>
        <tissue evidence="2">Liver</tissue>
    </source>
</reference>
<organism evidence="2 3">
    <name type="scientific">Pleurodeles waltl</name>
    <name type="common">Iberian ribbed newt</name>
    <dbReference type="NCBI Taxonomy" id="8319"/>
    <lineage>
        <taxon>Eukaryota</taxon>
        <taxon>Metazoa</taxon>
        <taxon>Chordata</taxon>
        <taxon>Craniata</taxon>
        <taxon>Vertebrata</taxon>
        <taxon>Euteleostomi</taxon>
        <taxon>Amphibia</taxon>
        <taxon>Batrachia</taxon>
        <taxon>Caudata</taxon>
        <taxon>Salamandroidea</taxon>
        <taxon>Salamandridae</taxon>
        <taxon>Pleurodelinae</taxon>
        <taxon>Pleurodeles</taxon>
    </lineage>
</organism>
<name>A0AAV7M5U7_PLEWA</name>
<feature type="region of interest" description="Disordered" evidence="1">
    <location>
        <begin position="1"/>
        <end position="44"/>
    </location>
</feature>
<evidence type="ECO:0000313" key="2">
    <source>
        <dbReference type="EMBL" id="KAJ1097263.1"/>
    </source>
</evidence>
<feature type="compositionally biased region" description="Basic and acidic residues" evidence="1">
    <location>
        <begin position="26"/>
        <end position="44"/>
    </location>
</feature>